<dbReference type="RefSeq" id="WP_012520743.1">
    <property type="nucleotide sequence ID" value="NC_011144.1"/>
</dbReference>
<dbReference type="CDD" id="cd00211">
    <property type="entry name" value="PTS_IIA_fru"/>
    <property type="match status" value="1"/>
</dbReference>
<organism evidence="2 3">
    <name type="scientific">Phenylobacterium zucineum (strain HLK1)</name>
    <dbReference type="NCBI Taxonomy" id="450851"/>
    <lineage>
        <taxon>Bacteria</taxon>
        <taxon>Pseudomonadati</taxon>
        <taxon>Pseudomonadota</taxon>
        <taxon>Alphaproteobacteria</taxon>
        <taxon>Caulobacterales</taxon>
        <taxon>Caulobacteraceae</taxon>
        <taxon>Phenylobacterium</taxon>
    </lineage>
</organism>
<evidence type="ECO:0000313" key="3">
    <source>
        <dbReference type="Proteomes" id="UP000001868"/>
    </source>
</evidence>
<dbReference type="Proteomes" id="UP000001868">
    <property type="component" value="Chromosome"/>
</dbReference>
<dbReference type="HOGENOM" id="CLU_072531_5_2_5"/>
<name>B4RCJ6_PHEZH</name>
<dbReference type="PANTHER" id="PTHR47738:SF1">
    <property type="entry name" value="NITROGEN REGULATORY PROTEIN"/>
    <property type="match status" value="1"/>
</dbReference>
<dbReference type="InterPro" id="IPR016152">
    <property type="entry name" value="PTrfase/Anion_transptr"/>
</dbReference>
<evidence type="ECO:0000259" key="1">
    <source>
        <dbReference type="PROSITE" id="PS51094"/>
    </source>
</evidence>
<dbReference type="InterPro" id="IPR006320">
    <property type="entry name" value="PTS_Nitro_regul"/>
</dbReference>
<reference evidence="2 3" key="1">
    <citation type="journal article" date="2008" name="BMC Genomics">
        <title>Complete genome of Phenylobacterium zucineum - a novel facultative intracellular bacterium isolated from human erythroleukemia cell line K562.</title>
        <authorList>
            <person name="Luo Y."/>
            <person name="Xu X."/>
            <person name="Ding Z."/>
            <person name="Liu Z."/>
            <person name="Zhang B."/>
            <person name="Yan Z."/>
            <person name="Sun J."/>
            <person name="Hu S."/>
            <person name="Hu X."/>
        </authorList>
    </citation>
    <scope>NUCLEOTIDE SEQUENCE [LARGE SCALE GENOMIC DNA]</scope>
    <source>
        <strain evidence="2 3">HLK1</strain>
    </source>
</reference>
<dbReference type="KEGG" id="pzu:PHZ_c0181"/>
<feature type="domain" description="PTS EIIA type-2" evidence="1">
    <location>
        <begin position="5"/>
        <end position="148"/>
    </location>
</feature>
<proteinExistence type="predicted"/>
<accession>B4RCJ6</accession>
<dbReference type="eggNOG" id="COG1762">
    <property type="taxonomic scope" value="Bacteria"/>
</dbReference>
<dbReference type="EMBL" id="CP000747">
    <property type="protein sequence ID" value="ACG76595.1"/>
    <property type="molecule type" value="Genomic_DNA"/>
</dbReference>
<dbReference type="InterPro" id="IPR002178">
    <property type="entry name" value="PTS_EIIA_type-2_dom"/>
</dbReference>
<sequence>MHIGDLLDRTAISLRVSASSKRQVLAVVAEIAARKLGLEAGAVLDALLEREAAGSTGVGYGVAAPHARLEGLDRMRGVFVRLEQPVDFDAVDDQPVDLVFALFAPKDAGADHLRALARVSRLLRQAEAREQLRQARTADAVYALLVQDAAPRSAA</sequence>
<protein>
    <submittedName>
        <fullName evidence="2">PTS system, nitrogen regulatory IIA component ptsN</fullName>
    </submittedName>
</protein>
<dbReference type="OrthoDB" id="95460at2"/>
<dbReference type="GO" id="GO:0009401">
    <property type="term" value="P:phosphoenolpyruvate-dependent sugar phosphotransferase system"/>
    <property type="evidence" value="ECO:0007669"/>
    <property type="project" value="InterPro"/>
</dbReference>
<gene>
    <name evidence="2" type="primary">ptsN</name>
    <name evidence="2" type="ordered locus">PHZ_c0181</name>
</gene>
<dbReference type="STRING" id="450851.PHZ_c0181"/>
<dbReference type="Gene3D" id="3.40.930.10">
    <property type="entry name" value="Mannitol-specific EII, Chain A"/>
    <property type="match status" value="1"/>
</dbReference>
<dbReference type="SUPFAM" id="SSF55804">
    <property type="entry name" value="Phoshotransferase/anion transport protein"/>
    <property type="match status" value="1"/>
</dbReference>
<keyword evidence="3" id="KW-1185">Reference proteome</keyword>
<dbReference type="PROSITE" id="PS51094">
    <property type="entry name" value="PTS_EIIA_TYPE_2"/>
    <property type="match status" value="1"/>
</dbReference>
<dbReference type="GO" id="GO:0008982">
    <property type="term" value="F:protein-N(PI)-phosphohistidine-sugar phosphotransferase activity"/>
    <property type="evidence" value="ECO:0007669"/>
    <property type="project" value="InterPro"/>
</dbReference>
<dbReference type="NCBIfam" id="TIGR01419">
    <property type="entry name" value="nitro_reg_IIA"/>
    <property type="match status" value="1"/>
</dbReference>
<dbReference type="PANTHER" id="PTHR47738">
    <property type="entry name" value="PTS SYSTEM FRUCTOSE-LIKE EIIA COMPONENT-RELATED"/>
    <property type="match status" value="1"/>
</dbReference>
<evidence type="ECO:0000313" key="2">
    <source>
        <dbReference type="EMBL" id="ACG76595.1"/>
    </source>
</evidence>
<dbReference type="Pfam" id="PF00359">
    <property type="entry name" value="PTS_EIIA_2"/>
    <property type="match status" value="1"/>
</dbReference>
<dbReference type="GO" id="GO:0030295">
    <property type="term" value="F:protein kinase activator activity"/>
    <property type="evidence" value="ECO:0007669"/>
    <property type="project" value="TreeGrafter"/>
</dbReference>
<dbReference type="AlphaFoldDB" id="B4RCJ6"/>
<dbReference type="InterPro" id="IPR051541">
    <property type="entry name" value="PTS_SugarTrans_NitroReg"/>
</dbReference>